<dbReference type="Pfam" id="PF00096">
    <property type="entry name" value="zf-C2H2"/>
    <property type="match status" value="1"/>
</dbReference>
<evidence type="ECO:0000259" key="2">
    <source>
        <dbReference type="PROSITE" id="PS50157"/>
    </source>
</evidence>
<organism evidence="5">
    <name type="scientific">Diabrotica virgifera virgifera</name>
    <name type="common">western corn rootworm</name>
    <dbReference type="NCBI Taxonomy" id="50390"/>
    <lineage>
        <taxon>Eukaryota</taxon>
        <taxon>Metazoa</taxon>
        <taxon>Ecdysozoa</taxon>
        <taxon>Arthropoda</taxon>
        <taxon>Hexapoda</taxon>
        <taxon>Insecta</taxon>
        <taxon>Pterygota</taxon>
        <taxon>Neoptera</taxon>
        <taxon>Endopterygota</taxon>
        <taxon>Coleoptera</taxon>
        <taxon>Polyphaga</taxon>
        <taxon>Cucujiformia</taxon>
        <taxon>Chrysomeloidea</taxon>
        <taxon>Chrysomelidae</taxon>
        <taxon>Galerucinae</taxon>
        <taxon>Diabroticina</taxon>
        <taxon>Diabroticites</taxon>
        <taxon>Diabrotica</taxon>
    </lineage>
</organism>
<reference evidence="5" key="1">
    <citation type="submission" date="2025-04" db="UniProtKB">
        <authorList>
            <consortium name="RefSeq"/>
        </authorList>
    </citation>
    <scope>IDENTIFICATION</scope>
    <source>
        <tissue evidence="5">Whole insect</tissue>
    </source>
</reference>
<name>A0A6P7G9B6_DIAVI</name>
<dbReference type="EnsemblMetazoa" id="XM_028289995.2">
    <property type="protein sequence ID" value="XP_028145796.1"/>
    <property type="gene ID" value="LOC114339364"/>
</dbReference>
<dbReference type="InterPro" id="IPR013087">
    <property type="entry name" value="Znf_C2H2_type"/>
</dbReference>
<gene>
    <name evidence="5" type="primary">LOC114339364</name>
</gene>
<dbReference type="OrthoDB" id="10004641at2759"/>
<keyword evidence="1" id="KW-0862">Zinc</keyword>
<evidence type="ECO:0000313" key="4">
    <source>
        <dbReference type="Proteomes" id="UP001652700"/>
    </source>
</evidence>
<dbReference type="GeneID" id="114339364"/>
<dbReference type="PROSITE" id="PS50157">
    <property type="entry name" value="ZINC_FINGER_C2H2_2"/>
    <property type="match status" value="1"/>
</dbReference>
<dbReference type="InterPro" id="IPR036236">
    <property type="entry name" value="Znf_C2H2_sf"/>
</dbReference>
<evidence type="ECO:0000256" key="1">
    <source>
        <dbReference type="PROSITE-ProRule" id="PRU00042"/>
    </source>
</evidence>
<keyword evidence="1" id="KW-0863">Zinc-finger</keyword>
<dbReference type="AlphaFoldDB" id="A0A6P7G9B6"/>
<dbReference type="Proteomes" id="UP001652700">
    <property type="component" value="Unplaced"/>
</dbReference>
<dbReference type="InParanoid" id="A0A6P7G9B6"/>
<proteinExistence type="predicted"/>
<dbReference type="RefSeq" id="XP_028145796.1">
    <property type="nucleotide sequence ID" value="XM_028289995.1"/>
</dbReference>
<protein>
    <submittedName>
        <fullName evidence="5">Zinc finger protein 764-like</fullName>
    </submittedName>
</protein>
<evidence type="ECO:0000313" key="5">
    <source>
        <dbReference type="RefSeq" id="XP_028145796.1"/>
    </source>
</evidence>
<evidence type="ECO:0000313" key="3">
    <source>
        <dbReference type="EnsemblMetazoa" id="XP_028145796.1"/>
    </source>
</evidence>
<keyword evidence="4" id="KW-1185">Reference proteome</keyword>
<dbReference type="Gene3D" id="3.30.160.60">
    <property type="entry name" value="Classic Zinc Finger"/>
    <property type="match status" value="1"/>
</dbReference>
<sequence length="87" mass="10322">MGNHRYVQEFALQIFTPGQDEIFRHICFRCGSSYKHLQSLKRHLRYECGQQPTIPCPGCFRKFKYPSDMKMHLSKNRCPKNRLGSDQ</sequence>
<keyword evidence="1" id="KW-0479">Metal-binding</keyword>
<dbReference type="SUPFAM" id="SSF57667">
    <property type="entry name" value="beta-beta-alpha zinc fingers"/>
    <property type="match status" value="1"/>
</dbReference>
<dbReference type="GO" id="GO:0008270">
    <property type="term" value="F:zinc ion binding"/>
    <property type="evidence" value="ECO:0007669"/>
    <property type="project" value="UniProtKB-KW"/>
</dbReference>
<accession>A0A6P7G9B6</accession>
<feature type="domain" description="C2H2-type" evidence="2">
    <location>
        <begin position="25"/>
        <end position="52"/>
    </location>
</feature>
<dbReference type="KEGG" id="dvv:114339364"/>
<reference evidence="3" key="2">
    <citation type="submission" date="2025-05" db="UniProtKB">
        <authorList>
            <consortium name="EnsemblMetazoa"/>
        </authorList>
    </citation>
    <scope>IDENTIFICATION</scope>
</reference>